<keyword evidence="1" id="KW-0472">Membrane</keyword>
<feature type="transmembrane region" description="Helical" evidence="1">
    <location>
        <begin position="169"/>
        <end position="187"/>
    </location>
</feature>
<name>A0A2A3TUA7_LEVBR</name>
<feature type="transmembrane region" description="Helical" evidence="1">
    <location>
        <begin position="33"/>
        <end position="51"/>
    </location>
</feature>
<sequence>MITVSMLSFTLADFSMVYWFVYFQYYWFSELTVLKHISLFCFLVAIVYTVIDIWNPFTFNSMLMGGALSVIFLLGFEFFLLGVRHQTEYLPAFIDVSILAYLLVEFIDLTVLALMIWLTGMGFATSLWGTLVELVLNNIVLALVASGLWLTRAPMENLIQSMLGRPTEYLFLAFMSALVTVYILFEYSLQSLNNSAQYLFFLGGVAGTLVIGLSLSTYMLMQTHLQAQHTQMQSQQQAFREQYAAELNRQMGVVRKFQHDYQNMLVGLGGYLEDQDYAGFRQLYIDIRSGWETSNAADLTVEDLENVPSVGLRFQLYHNYLLAQRAGVQLYVQVPEPLTATVTTVKKMGQLVDETLPALLPVLSRQQPALVTFELRETAKQLRWLLTFPIPKDARLDGYHRVTSNQGILDFSNVHENLPAKATSTLQLKLHWGQLMVALPKSDGRLGG</sequence>
<keyword evidence="1" id="KW-0812">Transmembrane</keyword>
<reference evidence="2 3" key="1">
    <citation type="submission" date="2017-09" db="EMBL/GenBank/DDBJ databases">
        <title>Genome sequence of Lactobacillus brevis D7.</title>
        <authorList>
            <person name="Kwon M.-S."/>
            <person name="Lim S.K."/>
            <person name="Choi H.-J."/>
        </authorList>
    </citation>
    <scope>NUCLEOTIDE SEQUENCE [LARGE SCALE GENOMIC DNA]</scope>
    <source>
        <strain evidence="2 3">D7</strain>
    </source>
</reference>
<feature type="transmembrane region" description="Helical" evidence="1">
    <location>
        <begin position="7"/>
        <end position="27"/>
    </location>
</feature>
<dbReference type="GO" id="GO:0042802">
    <property type="term" value="F:identical protein binding"/>
    <property type="evidence" value="ECO:0007669"/>
    <property type="project" value="TreeGrafter"/>
</dbReference>
<organism evidence="2 3">
    <name type="scientific">Levilactobacillus brevis</name>
    <name type="common">Lactobacillus brevis</name>
    <dbReference type="NCBI Taxonomy" id="1580"/>
    <lineage>
        <taxon>Bacteria</taxon>
        <taxon>Bacillati</taxon>
        <taxon>Bacillota</taxon>
        <taxon>Bacilli</taxon>
        <taxon>Lactobacillales</taxon>
        <taxon>Lactobacillaceae</taxon>
        <taxon>Levilactobacillus</taxon>
    </lineage>
</organism>
<dbReference type="RefSeq" id="WP_096109557.1">
    <property type="nucleotide sequence ID" value="NZ_NVYO01000001.1"/>
</dbReference>
<dbReference type="PANTHER" id="PTHR40448:SF1">
    <property type="entry name" value="TWO-COMPONENT SENSOR HISTIDINE KINASE"/>
    <property type="match status" value="1"/>
</dbReference>
<protein>
    <submittedName>
        <fullName evidence="2">Signal transduction protein</fullName>
    </submittedName>
</protein>
<gene>
    <name evidence="2" type="ORF">CNR29_00995</name>
</gene>
<evidence type="ECO:0000313" key="3">
    <source>
        <dbReference type="Proteomes" id="UP000217918"/>
    </source>
</evidence>
<dbReference type="PANTHER" id="PTHR40448">
    <property type="entry name" value="TWO-COMPONENT SENSOR HISTIDINE KINASE"/>
    <property type="match status" value="1"/>
</dbReference>
<dbReference type="Proteomes" id="UP000217918">
    <property type="component" value="Unassembled WGS sequence"/>
</dbReference>
<comment type="caution">
    <text evidence="2">The sequence shown here is derived from an EMBL/GenBank/DDBJ whole genome shotgun (WGS) entry which is preliminary data.</text>
</comment>
<dbReference type="AlphaFoldDB" id="A0A2A3TUA7"/>
<keyword evidence="1" id="KW-1133">Transmembrane helix</keyword>
<dbReference type="EMBL" id="NVYO01000001">
    <property type="protein sequence ID" value="PBQ22664.1"/>
    <property type="molecule type" value="Genomic_DNA"/>
</dbReference>
<feature type="transmembrane region" description="Helical" evidence="1">
    <location>
        <begin position="130"/>
        <end position="149"/>
    </location>
</feature>
<evidence type="ECO:0000256" key="1">
    <source>
        <dbReference type="SAM" id="Phobius"/>
    </source>
</evidence>
<accession>A0A2A3TUA7</accession>
<proteinExistence type="predicted"/>
<feature type="transmembrane region" description="Helical" evidence="1">
    <location>
        <begin position="199"/>
        <end position="221"/>
    </location>
</feature>
<evidence type="ECO:0000313" key="2">
    <source>
        <dbReference type="EMBL" id="PBQ22664.1"/>
    </source>
</evidence>
<feature type="transmembrane region" description="Helical" evidence="1">
    <location>
        <begin position="63"/>
        <end position="83"/>
    </location>
</feature>
<feature type="transmembrane region" description="Helical" evidence="1">
    <location>
        <begin position="98"/>
        <end position="118"/>
    </location>
</feature>